<dbReference type="AlphaFoldDB" id="A0A7Y6EGP2"/>
<accession>A0A7Y6EGP2</accession>
<name>A0A7Y6EGP2_9SPHN</name>
<feature type="signal peptide" evidence="1">
    <location>
        <begin position="1"/>
        <end position="18"/>
    </location>
</feature>
<feature type="chain" id="PRO_5030543862" evidence="1">
    <location>
        <begin position="19"/>
        <end position="142"/>
    </location>
</feature>
<dbReference type="EMBL" id="JABMCH010000062">
    <property type="protein sequence ID" value="NUU47048.1"/>
    <property type="molecule type" value="Genomic_DNA"/>
</dbReference>
<sequence length="142" mass="15167">MMRIVTLLSVVIPMAALGGCTLTPAQKAQVEQRAQTERADLDKALRGLTPGTPTMCISQYRTQQVRSYGPTLVYTVSPRLKYVSRTAGGCNGVGGSGNNIFVTRTTTGQLCSGDIAQTVDRSSGFFTGSCSFGEFTPYRKQG</sequence>
<comment type="caution">
    <text evidence="2">The sequence shown here is derived from an EMBL/GenBank/DDBJ whole genome shotgun (WGS) entry which is preliminary data.</text>
</comment>
<keyword evidence="3" id="KW-1185">Reference proteome</keyword>
<dbReference type="Proteomes" id="UP000536441">
    <property type="component" value="Unassembled WGS sequence"/>
</dbReference>
<dbReference type="PROSITE" id="PS51257">
    <property type="entry name" value="PROKAR_LIPOPROTEIN"/>
    <property type="match status" value="1"/>
</dbReference>
<evidence type="ECO:0000313" key="2">
    <source>
        <dbReference type="EMBL" id="NUU47048.1"/>
    </source>
</evidence>
<gene>
    <name evidence="2" type="ORF">HP438_08690</name>
</gene>
<dbReference type="RefSeq" id="WP_175311653.1">
    <property type="nucleotide sequence ID" value="NZ_CBCRYR010000014.1"/>
</dbReference>
<protein>
    <submittedName>
        <fullName evidence="2">Uncharacterized protein</fullName>
    </submittedName>
</protein>
<organism evidence="2 3">
    <name type="scientific">Sphingomonas zeae</name>
    <dbReference type="NCBI Taxonomy" id="1646122"/>
    <lineage>
        <taxon>Bacteria</taxon>
        <taxon>Pseudomonadati</taxon>
        <taxon>Pseudomonadota</taxon>
        <taxon>Alphaproteobacteria</taxon>
        <taxon>Sphingomonadales</taxon>
        <taxon>Sphingomonadaceae</taxon>
        <taxon>Sphingomonas</taxon>
    </lineage>
</organism>
<proteinExistence type="predicted"/>
<reference evidence="2 3" key="1">
    <citation type="submission" date="2020-05" db="EMBL/GenBank/DDBJ databases">
        <title>Genome Sequencing of Type Strains.</title>
        <authorList>
            <person name="Lemaire J.F."/>
            <person name="Inderbitzin P."/>
            <person name="Gregorio O.A."/>
            <person name="Collins S.B."/>
            <person name="Wespe N."/>
            <person name="Knight-Connoni V."/>
        </authorList>
    </citation>
    <scope>NUCLEOTIDE SEQUENCE [LARGE SCALE GENOMIC DNA]</scope>
    <source>
        <strain evidence="2 3">DSM 100049</strain>
    </source>
</reference>
<keyword evidence="1" id="KW-0732">Signal</keyword>
<evidence type="ECO:0000313" key="3">
    <source>
        <dbReference type="Proteomes" id="UP000536441"/>
    </source>
</evidence>
<evidence type="ECO:0000256" key="1">
    <source>
        <dbReference type="SAM" id="SignalP"/>
    </source>
</evidence>